<dbReference type="Proteomes" id="UP001278766">
    <property type="component" value="Unassembled WGS sequence"/>
</dbReference>
<evidence type="ECO:0000313" key="2">
    <source>
        <dbReference type="EMBL" id="KAK3291010.1"/>
    </source>
</evidence>
<dbReference type="RefSeq" id="XP_062654524.1">
    <property type="nucleotide sequence ID" value="XM_062806947.1"/>
</dbReference>
<keyword evidence="3" id="KW-1185">Reference proteome</keyword>
<evidence type="ECO:0000256" key="1">
    <source>
        <dbReference type="SAM" id="MobiDB-lite"/>
    </source>
</evidence>
<dbReference type="GeneID" id="87843895"/>
<accession>A0AAE0H6T8</accession>
<dbReference type="EMBL" id="JAUEPN010000011">
    <property type="protein sequence ID" value="KAK3291010.1"/>
    <property type="molecule type" value="Genomic_DNA"/>
</dbReference>
<protein>
    <submittedName>
        <fullName evidence="2">Uncharacterized protein</fullName>
    </submittedName>
</protein>
<name>A0AAE0H6T8_9PEZI</name>
<evidence type="ECO:0000313" key="3">
    <source>
        <dbReference type="Proteomes" id="UP001278766"/>
    </source>
</evidence>
<reference evidence="2" key="1">
    <citation type="journal article" date="2023" name="Mol. Phylogenet. Evol.">
        <title>Genome-scale phylogeny and comparative genomics of the fungal order Sordariales.</title>
        <authorList>
            <person name="Hensen N."/>
            <person name="Bonometti L."/>
            <person name="Westerberg I."/>
            <person name="Brannstrom I.O."/>
            <person name="Guillou S."/>
            <person name="Cros-Aarteil S."/>
            <person name="Calhoun S."/>
            <person name="Haridas S."/>
            <person name="Kuo A."/>
            <person name="Mondo S."/>
            <person name="Pangilinan J."/>
            <person name="Riley R."/>
            <person name="LaButti K."/>
            <person name="Andreopoulos B."/>
            <person name="Lipzen A."/>
            <person name="Chen C."/>
            <person name="Yan M."/>
            <person name="Daum C."/>
            <person name="Ng V."/>
            <person name="Clum A."/>
            <person name="Steindorff A."/>
            <person name="Ohm R.A."/>
            <person name="Martin F."/>
            <person name="Silar P."/>
            <person name="Natvig D.O."/>
            <person name="Lalanne C."/>
            <person name="Gautier V."/>
            <person name="Ament-Velasquez S.L."/>
            <person name="Kruys A."/>
            <person name="Hutchinson M.I."/>
            <person name="Powell A.J."/>
            <person name="Barry K."/>
            <person name="Miller A.N."/>
            <person name="Grigoriev I.V."/>
            <person name="Debuchy R."/>
            <person name="Gladieux P."/>
            <person name="Hiltunen Thoren M."/>
            <person name="Johannesson H."/>
        </authorList>
    </citation>
    <scope>NUCLEOTIDE SEQUENCE</scope>
    <source>
        <strain evidence="2">CBS 168.71</strain>
    </source>
</reference>
<feature type="region of interest" description="Disordered" evidence="1">
    <location>
        <begin position="160"/>
        <end position="184"/>
    </location>
</feature>
<comment type="caution">
    <text evidence="2">The sequence shown here is derived from an EMBL/GenBank/DDBJ whole genome shotgun (WGS) entry which is preliminary data.</text>
</comment>
<reference evidence="2" key="2">
    <citation type="submission" date="2023-06" db="EMBL/GenBank/DDBJ databases">
        <authorList>
            <consortium name="Lawrence Berkeley National Laboratory"/>
            <person name="Haridas S."/>
            <person name="Hensen N."/>
            <person name="Bonometti L."/>
            <person name="Westerberg I."/>
            <person name="Brannstrom I.O."/>
            <person name="Guillou S."/>
            <person name="Cros-Aarteil S."/>
            <person name="Calhoun S."/>
            <person name="Kuo A."/>
            <person name="Mondo S."/>
            <person name="Pangilinan J."/>
            <person name="Riley R."/>
            <person name="Labutti K."/>
            <person name="Andreopoulos B."/>
            <person name="Lipzen A."/>
            <person name="Chen C."/>
            <person name="Yanf M."/>
            <person name="Daum C."/>
            <person name="Ng V."/>
            <person name="Clum A."/>
            <person name="Steindorff A."/>
            <person name="Ohm R."/>
            <person name="Martin F."/>
            <person name="Silar P."/>
            <person name="Natvig D."/>
            <person name="Lalanne C."/>
            <person name="Gautier V."/>
            <person name="Ament-Velasquez S.L."/>
            <person name="Kruys A."/>
            <person name="Hutchinson M.I."/>
            <person name="Powell A.J."/>
            <person name="Barry K."/>
            <person name="Miller A.N."/>
            <person name="Grigoriev I.V."/>
            <person name="Debuchy R."/>
            <person name="Gladieux P."/>
            <person name="Thoren M.H."/>
            <person name="Johannesson H."/>
        </authorList>
    </citation>
    <scope>NUCLEOTIDE SEQUENCE</scope>
    <source>
        <strain evidence="2">CBS 168.71</strain>
    </source>
</reference>
<proteinExistence type="predicted"/>
<sequence length="334" mass="38442">MWSPTPVNTVSIFAPVKHLHVFPERLTVDVISSLAEISVGASQLETLEIGGAIPGAQIHRLGVYDYRRSPSLNNGILQNFAHSLRRLAVYQQWASLADSFLLFGPRQKLVDLDRLVKIEELVAPSFAIFGAVFMEKREVSSWRQRWWHEPFLPMPASFNPDDPKAPENVPEYADPTNSGDTRNPDKLVLVAHTTKLSPGLKVLEIYEDAYSDDRRTEIPPVHRRLGLPRSSGKLFRLIKEFAFNFRKRFPKMERVVFWRANWRVPRPPAYTDGEWAKLAPVEWTDEEVQEAKDAFWAQGVHFVYKECTELSFGKPCFYWIDAHDLGPFVERPIR</sequence>
<dbReference type="AlphaFoldDB" id="A0AAE0H6T8"/>
<gene>
    <name evidence="2" type="ORF">B0H64DRAFT_446809</name>
</gene>
<organism evidence="2 3">
    <name type="scientific">Chaetomium fimeti</name>
    <dbReference type="NCBI Taxonomy" id="1854472"/>
    <lineage>
        <taxon>Eukaryota</taxon>
        <taxon>Fungi</taxon>
        <taxon>Dikarya</taxon>
        <taxon>Ascomycota</taxon>
        <taxon>Pezizomycotina</taxon>
        <taxon>Sordariomycetes</taxon>
        <taxon>Sordariomycetidae</taxon>
        <taxon>Sordariales</taxon>
        <taxon>Chaetomiaceae</taxon>
        <taxon>Chaetomium</taxon>
    </lineage>
</organism>